<dbReference type="AlphaFoldDB" id="A0A619I2D5"/>
<feature type="signal peptide" evidence="1">
    <location>
        <begin position="1"/>
        <end position="21"/>
    </location>
</feature>
<dbReference type="SUPFAM" id="SSF53955">
    <property type="entry name" value="Lysozyme-like"/>
    <property type="match status" value="1"/>
</dbReference>
<dbReference type="Gene3D" id="1.10.530.10">
    <property type="match status" value="1"/>
</dbReference>
<comment type="caution">
    <text evidence="2">The sequence shown here is derived from an EMBL/GenBank/DDBJ whole genome shotgun (WGS) entry which is preliminary data.</text>
</comment>
<gene>
    <name evidence="2" type="ORF">F6X26_23210</name>
</gene>
<feature type="chain" id="PRO_5026301657" evidence="1">
    <location>
        <begin position="22"/>
        <end position="175"/>
    </location>
</feature>
<proteinExistence type="predicted"/>
<dbReference type="InterPro" id="IPR023346">
    <property type="entry name" value="Lysozyme-like_dom_sf"/>
</dbReference>
<reference evidence="2" key="1">
    <citation type="submission" date="2019-09" db="EMBL/GenBank/DDBJ databases">
        <authorList>
            <consortium name="PulseNet: The National Subtyping Network for Foodborne Disease Surveillance"/>
            <person name="Tarr C.L."/>
            <person name="Trees E."/>
            <person name="Katz L.S."/>
            <person name="Carleton-Romer H.A."/>
            <person name="Stroika S."/>
            <person name="Kucerova Z."/>
            <person name="Roache K.F."/>
            <person name="Sabol A.L."/>
            <person name="Besser J."/>
            <person name="Gerner-Smidt P."/>
        </authorList>
    </citation>
    <scope>NUCLEOTIDE SEQUENCE</scope>
    <source>
        <strain evidence="2">PNUSAS101199</strain>
    </source>
</reference>
<organism evidence="2">
    <name type="scientific">Salmonella enterica</name>
    <name type="common">Salmonella choleraesuis</name>
    <dbReference type="NCBI Taxonomy" id="28901"/>
    <lineage>
        <taxon>Bacteria</taxon>
        <taxon>Pseudomonadati</taxon>
        <taxon>Pseudomonadota</taxon>
        <taxon>Gammaproteobacteria</taxon>
        <taxon>Enterobacterales</taxon>
        <taxon>Enterobacteriaceae</taxon>
        <taxon>Salmonella</taxon>
    </lineage>
</organism>
<keyword evidence="1" id="KW-0732">Signal</keyword>
<accession>A0A619I2D5</accession>
<evidence type="ECO:0000313" key="2">
    <source>
        <dbReference type="EMBL" id="ECX6661827.1"/>
    </source>
</evidence>
<name>A0A619I2D5_SALER</name>
<dbReference type="EMBL" id="AALAOU010000022">
    <property type="protein sequence ID" value="ECX6661827.1"/>
    <property type="molecule type" value="Genomic_DNA"/>
</dbReference>
<sequence>MAARYHTLILLLSLSAWPLMAAQTVPDGYRQVAQQSGVPADLLYAIALTESGSPLPQGIRPWPWTLNIAGHGYRYPTRREACLALHHYILTTSPKRIDIGPGQINLGWHGHLFAAPCDVLDPYPNLQLAARLLRQHYDKWHNWSEAAGRYHHPAGGKPAQRYRTQVARWQRQILS</sequence>
<protein>
    <submittedName>
        <fullName evidence="2">Lytic transglycosylase domain-containing protein</fullName>
    </submittedName>
</protein>
<evidence type="ECO:0000256" key="1">
    <source>
        <dbReference type="SAM" id="SignalP"/>
    </source>
</evidence>